<sequence length="182" mass="21497">MNNKLQNGLTAFLNDRGTSLLINPEIEESFYKTNPDQSNNSIMKISIFTWYNEIQEPSHSSVFRLVEQLILQLDSLKWIQDPVWRIWVLRLFELEIDFLRFFPVYQHAWPQAILTNSYDRFLTKSLMISIIKLRDYSHITTLVIKTKYLAVIKPANALQFSEKCTPSKIIEKIFQLLDILKI</sequence>
<proteinExistence type="predicted"/>
<dbReference type="EMBL" id="REGN01007676">
    <property type="protein sequence ID" value="RNA05541.1"/>
    <property type="molecule type" value="Genomic_DNA"/>
</dbReference>
<evidence type="ECO:0000313" key="1">
    <source>
        <dbReference type="EMBL" id="RNA05541.1"/>
    </source>
</evidence>
<organism evidence="1 2">
    <name type="scientific">Brachionus plicatilis</name>
    <name type="common">Marine rotifer</name>
    <name type="synonym">Brachionus muelleri</name>
    <dbReference type="NCBI Taxonomy" id="10195"/>
    <lineage>
        <taxon>Eukaryota</taxon>
        <taxon>Metazoa</taxon>
        <taxon>Spiralia</taxon>
        <taxon>Gnathifera</taxon>
        <taxon>Rotifera</taxon>
        <taxon>Eurotatoria</taxon>
        <taxon>Monogononta</taxon>
        <taxon>Pseudotrocha</taxon>
        <taxon>Ploima</taxon>
        <taxon>Brachionidae</taxon>
        <taxon>Brachionus</taxon>
    </lineage>
</organism>
<reference evidence="1 2" key="1">
    <citation type="journal article" date="2018" name="Sci. Rep.">
        <title>Genomic signatures of local adaptation to the degree of environmental predictability in rotifers.</title>
        <authorList>
            <person name="Franch-Gras L."/>
            <person name="Hahn C."/>
            <person name="Garcia-Roger E.M."/>
            <person name="Carmona M.J."/>
            <person name="Serra M."/>
            <person name="Gomez A."/>
        </authorList>
    </citation>
    <scope>NUCLEOTIDE SEQUENCE [LARGE SCALE GENOMIC DNA]</scope>
    <source>
        <strain evidence="1">HYR1</strain>
    </source>
</reference>
<name>A0A3M7Q3K5_BRAPC</name>
<dbReference type="Proteomes" id="UP000276133">
    <property type="component" value="Unassembled WGS sequence"/>
</dbReference>
<gene>
    <name evidence="1" type="ORF">BpHYR1_030844</name>
</gene>
<dbReference type="AlphaFoldDB" id="A0A3M7Q3K5"/>
<protein>
    <submittedName>
        <fullName evidence="1">Uncharacterized protein</fullName>
    </submittedName>
</protein>
<comment type="caution">
    <text evidence="1">The sequence shown here is derived from an EMBL/GenBank/DDBJ whole genome shotgun (WGS) entry which is preliminary data.</text>
</comment>
<accession>A0A3M7Q3K5</accession>
<keyword evidence="2" id="KW-1185">Reference proteome</keyword>
<evidence type="ECO:0000313" key="2">
    <source>
        <dbReference type="Proteomes" id="UP000276133"/>
    </source>
</evidence>